<accession>A0A8T0GPD6</accession>
<comment type="caution">
    <text evidence="2">The sequence shown here is derived from an EMBL/GenBank/DDBJ whole genome shotgun (WGS) entry which is preliminary data.</text>
</comment>
<dbReference type="InterPro" id="IPR032799">
    <property type="entry name" value="TAXi_C"/>
</dbReference>
<evidence type="ECO:0000313" key="2">
    <source>
        <dbReference type="EMBL" id="KAG0560870.1"/>
    </source>
</evidence>
<dbReference type="InterPro" id="IPR021109">
    <property type="entry name" value="Peptidase_aspartic_dom_sf"/>
</dbReference>
<protein>
    <recommendedName>
        <fullName evidence="1">Xylanase inhibitor C-terminal domain-containing protein</fullName>
    </recommendedName>
</protein>
<gene>
    <name evidence="2" type="ORF">KC19_9G020800</name>
</gene>
<dbReference type="Gene3D" id="2.40.70.10">
    <property type="entry name" value="Acid Proteases"/>
    <property type="match status" value="1"/>
</dbReference>
<keyword evidence="3" id="KW-1185">Reference proteome</keyword>
<reference evidence="2" key="1">
    <citation type="submission" date="2020-06" db="EMBL/GenBank/DDBJ databases">
        <title>WGS assembly of Ceratodon purpureus strain R40.</title>
        <authorList>
            <person name="Carey S.B."/>
            <person name="Jenkins J."/>
            <person name="Shu S."/>
            <person name="Lovell J.T."/>
            <person name="Sreedasyam A."/>
            <person name="Maumus F."/>
            <person name="Tiley G.P."/>
            <person name="Fernandez-Pozo N."/>
            <person name="Barry K."/>
            <person name="Chen C."/>
            <person name="Wang M."/>
            <person name="Lipzen A."/>
            <person name="Daum C."/>
            <person name="Saski C.A."/>
            <person name="Payton A.C."/>
            <person name="Mcbreen J.C."/>
            <person name="Conrad R.E."/>
            <person name="Kollar L.M."/>
            <person name="Olsson S."/>
            <person name="Huttunen S."/>
            <person name="Landis J.B."/>
            <person name="Wickett N.J."/>
            <person name="Johnson M.G."/>
            <person name="Rensing S.A."/>
            <person name="Grimwood J."/>
            <person name="Schmutz J."/>
            <person name="Mcdaniel S.F."/>
        </authorList>
    </citation>
    <scope>NUCLEOTIDE SEQUENCE</scope>
    <source>
        <strain evidence="2">R40</strain>
    </source>
</reference>
<evidence type="ECO:0000259" key="1">
    <source>
        <dbReference type="Pfam" id="PF14541"/>
    </source>
</evidence>
<dbReference type="AlphaFoldDB" id="A0A8T0GPD6"/>
<evidence type="ECO:0000313" key="3">
    <source>
        <dbReference type="Proteomes" id="UP000822688"/>
    </source>
</evidence>
<proteinExistence type="predicted"/>
<dbReference type="Proteomes" id="UP000822688">
    <property type="component" value="Chromosome 9"/>
</dbReference>
<sequence>MGKTSPITDFPTLKFRFKGFATTKSNSPSEHFQSLTVNPENYLAWETKKKVLCVNIIEETDIDIPMNIIGVQMMTEHLFVFDMEKDTVWWKPTTECEL</sequence>
<name>A0A8T0GPD6_CERPU</name>
<feature type="domain" description="Xylanase inhibitor C-terminal" evidence="1">
    <location>
        <begin position="3"/>
        <end position="91"/>
    </location>
</feature>
<dbReference type="Pfam" id="PF14541">
    <property type="entry name" value="TAXi_C"/>
    <property type="match status" value="1"/>
</dbReference>
<organism evidence="2 3">
    <name type="scientific">Ceratodon purpureus</name>
    <name type="common">Fire moss</name>
    <name type="synonym">Dicranum purpureum</name>
    <dbReference type="NCBI Taxonomy" id="3225"/>
    <lineage>
        <taxon>Eukaryota</taxon>
        <taxon>Viridiplantae</taxon>
        <taxon>Streptophyta</taxon>
        <taxon>Embryophyta</taxon>
        <taxon>Bryophyta</taxon>
        <taxon>Bryophytina</taxon>
        <taxon>Bryopsida</taxon>
        <taxon>Dicranidae</taxon>
        <taxon>Pseudoditrichales</taxon>
        <taxon>Ditrichaceae</taxon>
        <taxon>Ceratodon</taxon>
    </lineage>
</organism>
<dbReference type="SUPFAM" id="SSF50630">
    <property type="entry name" value="Acid proteases"/>
    <property type="match status" value="1"/>
</dbReference>
<dbReference type="EMBL" id="CM026430">
    <property type="protein sequence ID" value="KAG0560870.1"/>
    <property type="molecule type" value="Genomic_DNA"/>
</dbReference>